<accession>Q73Q26</accession>
<evidence type="ECO:0000313" key="3">
    <source>
        <dbReference type="Proteomes" id="UP000008212"/>
    </source>
</evidence>
<evidence type="ECO:0000313" key="2">
    <source>
        <dbReference type="EMBL" id="AAS11113.1"/>
    </source>
</evidence>
<dbReference type="PaxDb" id="243275-TDE_0618"/>
<protein>
    <submittedName>
        <fullName evidence="2">Uncharacterized protein</fullName>
    </submittedName>
</protein>
<dbReference type="OrthoDB" id="9860384at2"/>
<reference evidence="2 3" key="1">
    <citation type="journal article" date="2004" name="Proc. Natl. Acad. Sci. U.S.A.">
        <title>Comparison of the genome of the oral pathogen Treponema denticola with other spirochete genomes.</title>
        <authorList>
            <person name="Seshadri R."/>
            <person name="Myers G.S."/>
            <person name="Tettelin H."/>
            <person name="Eisen J.A."/>
            <person name="Heidelberg J.F."/>
            <person name="Dodson R.J."/>
            <person name="Davidsen T.M."/>
            <person name="DeBoy R.T."/>
            <person name="Fouts D.E."/>
            <person name="Haft D.H."/>
            <person name="Selengut J."/>
            <person name="Ren Q."/>
            <person name="Brinkac L.M."/>
            <person name="Madupu R."/>
            <person name="Kolonay J."/>
            <person name="Durkin S.A."/>
            <person name="Daugherty S.C."/>
            <person name="Shetty J."/>
            <person name="Shvartsbeyn A."/>
            <person name="Gebregeorgis E."/>
            <person name="Geer K."/>
            <person name="Tsegaye G."/>
            <person name="Malek J."/>
            <person name="Ayodeji B."/>
            <person name="Shatsman S."/>
            <person name="McLeod M.P."/>
            <person name="Smajs D."/>
            <person name="Howell J.K."/>
            <person name="Pal S."/>
            <person name="Amin A."/>
            <person name="Vashisth P."/>
            <person name="McNeill T.Z."/>
            <person name="Xiang Q."/>
            <person name="Sodergren E."/>
            <person name="Baca E."/>
            <person name="Weinstock G.M."/>
            <person name="Norris S.J."/>
            <person name="Fraser C.M."/>
            <person name="Paulsen I.T."/>
        </authorList>
    </citation>
    <scope>NUCLEOTIDE SEQUENCE [LARGE SCALE GENOMIC DNA]</scope>
    <source>
        <strain evidence="3">ATCC 35405 / DSM 14222 / CIP 103919 / JCM 8153 / KCTC 15104</strain>
    </source>
</reference>
<sequence>MFKGDTPLKSSPITPKKEKCGLGTYAPKNPVFSKSRV</sequence>
<dbReference type="KEGG" id="tde:TDE_0618"/>
<gene>
    <name evidence="2" type="ordered locus">TDE_0618</name>
</gene>
<dbReference type="STRING" id="243275.TDE_0618"/>
<dbReference type="Proteomes" id="UP000008212">
    <property type="component" value="Chromosome"/>
</dbReference>
<organism evidence="2 3">
    <name type="scientific">Treponema denticola (strain ATCC 35405 / DSM 14222 / CIP 103919 / JCM 8153 / KCTC 15104)</name>
    <dbReference type="NCBI Taxonomy" id="243275"/>
    <lineage>
        <taxon>Bacteria</taxon>
        <taxon>Pseudomonadati</taxon>
        <taxon>Spirochaetota</taxon>
        <taxon>Spirochaetia</taxon>
        <taxon>Spirochaetales</taxon>
        <taxon>Treponemataceae</taxon>
        <taxon>Treponema</taxon>
    </lineage>
</organism>
<dbReference type="EMBL" id="AE017226">
    <property type="protein sequence ID" value="AAS11113.1"/>
    <property type="molecule type" value="Genomic_DNA"/>
</dbReference>
<dbReference type="AlphaFoldDB" id="Q73Q26"/>
<feature type="region of interest" description="Disordered" evidence="1">
    <location>
        <begin position="1"/>
        <end position="37"/>
    </location>
</feature>
<evidence type="ECO:0000256" key="1">
    <source>
        <dbReference type="SAM" id="MobiDB-lite"/>
    </source>
</evidence>
<proteinExistence type="predicted"/>
<name>Q73Q26_TREDE</name>
<dbReference type="HOGENOM" id="CLU_3349893_0_0_12"/>
<dbReference type="PATRIC" id="fig|243275.7.peg.596"/>
<keyword evidence="3" id="KW-1185">Reference proteome</keyword>